<dbReference type="Proteomes" id="UP000485058">
    <property type="component" value="Unassembled WGS sequence"/>
</dbReference>
<dbReference type="AlphaFoldDB" id="A0A6A0A6X0"/>
<name>A0A6A0A6X0_HAELA</name>
<dbReference type="EMBL" id="BLLF01003813">
    <property type="protein sequence ID" value="GFH28275.1"/>
    <property type="molecule type" value="Genomic_DNA"/>
</dbReference>
<gene>
    <name evidence="1" type="ORF">HaLaN_26745</name>
</gene>
<protein>
    <submittedName>
        <fullName evidence="1">Uncharacterized protein</fullName>
    </submittedName>
</protein>
<comment type="caution">
    <text evidence="1">The sequence shown here is derived from an EMBL/GenBank/DDBJ whole genome shotgun (WGS) entry which is preliminary data.</text>
</comment>
<accession>A0A6A0A6X0</accession>
<organism evidence="1 2">
    <name type="scientific">Haematococcus lacustris</name>
    <name type="common">Green alga</name>
    <name type="synonym">Haematococcus pluvialis</name>
    <dbReference type="NCBI Taxonomy" id="44745"/>
    <lineage>
        <taxon>Eukaryota</taxon>
        <taxon>Viridiplantae</taxon>
        <taxon>Chlorophyta</taxon>
        <taxon>core chlorophytes</taxon>
        <taxon>Chlorophyceae</taxon>
        <taxon>CS clade</taxon>
        <taxon>Chlamydomonadales</taxon>
        <taxon>Haematococcaceae</taxon>
        <taxon>Haematococcus</taxon>
    </lineage>
</organism>
<evidence type="ECO:0000313" key="2">
    <source>
        <dbReference type="Proteomes" id="UP000485058"/>
    </source>
</evidence>
<keyword evidence="2" id="KW-1185">Reference proteome</keyword>
<reference evidence="1 2" key="1">
    <citation type="submission" date="2020-02" db="EMBL/GenBank/DDBJ databases">
        <title>Draft genome sequence of Haematococcus lacustris strain NIES-144.</title>
        <authorList>
            <person name="Morimoto D."/>
            <person name="Nakagawa S."/>
            <person name="Yoshida T."/>
            <person name="Sawayama S."/>
        </authorList>
    </citation>
    <scope>NUCLEOTIDE SEQUENCE [LARGE SCALE GENOMIC DNA]</scope>
    <source>
        <strain evidence="1 2">NIES-144</strain>
    </source>
</reference>
<sequence length="100" mass="10876">MPTLHNSPIGSGNSVGGRHLCTMSMWGQPYGVKYLIHRHLQRRSAPSCISCGSYLMACCSHRLANQAADAPDRSLPQLKGAMNESALEAYVLDLNSKQFA</sequence>
<evidence type="ECO:0000313" key="1">
    <source>
        <dbReference type="EMBL" id="GFH28275.1"/>
    </source>
</evidence>
<proteinExistence type="predicted"/>